<accession>A0ABS7ZPD3</accession>
<evidence type="ECO:0000313" key="6">
    <source>
        <dbReference type="Proteomes" id="UP000714380"/>
    </source>
</evidence>
<dbReference type="InterPro" id="IPR020449">
    <property type="entry name" value="Tscrpt_reg_AraC-type_HTH"/>
</dbReference>
<dbReference type="Pfam" id="PF12833">
    <property type="entry name" value="HTH_18"/>
    <property type="match status" value="1"/>
</dbReference>
<dbReference type="PANTHER" id="PTHR47894">
    <property type="entry name" value="HTH-TYPE TRANSCRIPTIONAL REGULATOR GADX"/>
    <property type="match status" value="1"/>
</dbReference>
<dbReference type="RefSeq" id="WP_225673650.1">
    <property type="nucleotide sequence ID" value="NZ_JAEDAH010000041.1"/>
</dbReference>
<protein>
    <submittedName>
        <fullName evidence="5">AraC family transcriptional regulator</fullName>
    </submittedName>
</protein>
<dbReference type="PRINTS" id="PR00032">
    <property type="entry name" value="HTHARAC"/>
</dbReference>
<keyword evidence="2" id="KW-0238">DNA-binding</keyword>
<keyword evidence="6" id="KW-1185">Reference proteome</keyword>
<dbReference type="EMBL" id="JAEDAH010000041">
    <property type="protein sequence ID" value="MCA6063547.1"/>
    <property type="molecule type" value="Genomic_DNA"/>
</dbReference>
<proteinExistence type="predicted"/>
<dbReference type="Gene3D" id="1.10.10.60">
    <property type="entry name" value="Homeodomain-like"/>
    <property type="match status" value="1"/>
</dbReference>
<evidence type="ECO:0000256" key="1">
    <source>
        <dbReference type="ARBA" id="ARBA00023015"/>
    </source>
</evidence>
<dbReference type="SUPFAM" id="SSF46689">
    <property type="entry name" value="Homeodomain-like"/>
    <property type="match status" value="1"/>
</dbReference>
<sequence>MHTAFPAHRPALATTSAAWVRLILNGAAQSGMSPEPLLKSAGIAREVLDDPGARVSQQQVTLLWQAVSAAYPGDDLALICGRGFQPEQAPVISYALRSSASVKEAVERLLRFHKLIGEALNLRVTAKRGGLLIRIEPQQPVPALSQQTALVAMAGMIRWLLSEDQPPLQATMQCSLPTQPQAWADWFGCPPHFAAAENSLYFPAEVLQRAVPSRLPDAVRHERAARQALLQLREQNAAAHIRYWIEQALQLGEPDREWVAGCLGVSVSTLQRRLRLHGQTFRQLLEETRREVALRLLREGVALNDIALRLGYQEQSTFQRAFRQWFSVSPGRWRRDVTRLSD</sequence>
<evidence type="ECO:0000256" key="2">
    <source>
        <dbReference type="ARBA" id="ARBA00023125"/>
    </source>
</evidence>
<evidence type="ECO:0000313" key="5">
    <source>
        <dbReference type="EMBL" id="MCA6063547.1"/>
    </source>
</evidence>
<keyword evidence="3" id="KW-0804">Transcription</keyword>
<dbReference type="InterPro" id="IPR009057">
    <property type="entry name" value="Homeodomain-like_sf"/>
</dbReference>
<comment type="caution">
    <text evidence="5">The sequence shown here is derived from an EMBL/GenBank/DDBJ whole genome shotgun (WGS) entry which is preliminary data.</text>
</comment>
<dbReference type="Proteomes" id="UP000714380">
    <property type="component" value="Unassembled WGS sequence"/>
</dbReference>
<dbReference type="Pfam" id="PF12625">
    <property type="entry name" value="Arabinose_bd"/>
    <property type="match status" value="1"/>
</dbReference>
<dbReference type="PANTHER" id="PTHR47894:SF1">
    <property type="entry name" value="HTH-TYPE TRANSCRIPTIONAL REGULATOR VQSM"/>
    <property type="match status" value="1"/>
</dbReference>
<name>A0ABS7ZPD3_9GAMM</name>
<gene>
    <name evidence="5" type="ORF">I9W95_07990</name>
</gene>
<reference evidence="5 6" key="1">
    <citation type="submission" date="2020-12" db="EMBL/GenBank/DDBJ databases">
        <title>Novel Thalassolituus-related marine hydrocarbonoclastic bacteria mediated algae-derived hydrocarbons mineralization in twilight zone of the northern South China Sea.</title>
        <authorList>
            <person name="Dong C."/>
        </authorList>
    </citation>
    <scope>NUCLEOTIDE SEQUENCE [LARGE SCALE GENOMIC DNA]</scope>
    <source>
        <strain evidence="5 6">IMCC1826</strain>
    </source>
</reference>
<dbReference type="InterPro" id="IPR032687">
    <property type="entry name" value="AraC-type_N"/>
</dbReference>
<dbReference type="PROSITE" id="PS01124">
    <property type="entry name" value="HTH_ARAC_FAMILY_2"/>
    <property type="match status" value="1"/>
</dbReference>
<feature type="domain" description="HTH araC/xylS-type" evidence="4">
    <location>
        <begin position="239"/>
        <end position="336"/>
    </location>
</feature>
<evidence type="ECO:0000256" key="3">
    <source>
        <dbReference type="ARBA" id="ARBA00023163"/>
    </source>
</evidence>
<dbReference type="InterPro" id="IPR018060">
    <property type="entry name" value="HTH_AraC"/>
</dbReference>
<organism evidence="5 6">
    <name type="scientific">Thalassolituus marinus</name>
    <dbReference type="NCBI Taxonomy" id="671053"/>
    <lineage>
        <taxon>Bacteria</taxon>
        <taxon>Pseudomonadati</taxon>
        <taxon>Pseudomonadota</taxon>
        <taxon>Gammaproteobacteria</taxon>
        <taxon>Oceanospirillales</taxon>
        <taxon>Oceanospirillaceae</taxon>
        <taxon>Thalassolituus</taxon>
    </lineage>
</organism>
<keyword evidence="1" id="KW-0805">Transcription regulation</keyword>
<dbReference type="SMART" id="SM00342">
    <property type="entry name" value="HTH_ARAC"/>
    <property type="match status" value="1"/>
</dbReference>
<evidence type="ECO:0000259" key="4">
    <source>
        <dbReference type="PROSITE" id="PS01124"/>
    </source>
</evidence>